<reference evidence="7 8" key="1">
    <citation type="submission" date="2016-10" db="EMBL/GenBank/DDBJ databases">
        <authorList>
            <person name="de Groot N.N."/>
        </authorList>
    </citation>
    <scope>NUCLEOTIDE SEQUENCE [LARGE SCALE GENOMIC DNA]</scope>
    <source>
        <strain evidence="7 8">CGMCC 1.8925</strain>
    </source>
</reference>
<comment type="similarity">
    <text evidence="2">Belongs to the bacterial solute-binding protein 7 family.</text>
</comment>
<keyword evidence="4 6" id="KW-0732">Signal</keyword>
<keyword evidence="5" id="KW-0574">Periplasm</keyword>
<keyword evidence="3" id="KW-0813">Transport</keyword>
<keyword evidence="8" id="KW-1185">Reference proteome</keyword>
<dbReference type="OrthoDB" id="7239472at2"/>
<proteinExistence type="inferred from homology"/>
<dbReference type="AlphaFoldDB" id="A0A1G5D1Q7"/>
<dbReference type="RefSeq" id="WP_090740174.1">
    <property type="nucleotide sequence ID" value="NZ_FMVT01000002.1"/>
</dbReference>
<dbReference type="Pfam" id="PF03480">
    <property type="entry name" value="DctP"/>
    <property type="match status" value="1"/>
</dbReference>
<dbReference type="InterPro" id="IPR038404">
    <property type="entry name" value="TRAP_DctP_sf"/>
</dbReference>
<dbReference type="CDD" id="cd13666">
    <property type="entry name" value="PBP2_TRAP_DctP_like_1"/>
    <property type="match status" value="1"/>
</dbReference>
<evidence type="ECO:0000256" key="6">
    <source>
        <dbReference type="SAM" id="SignalP"/>
    </source>
</evidence>
<dbReference type="PANTHER" id="PTHR33376">
    <property type="match status" value="1"/>
</dbReference>
<feature type="chain" id="PRO_5011579672" evidence="6">
    <location>
        <begin position="25"/>
        <end position="374"/>
    </location>
</feature>
<gene>
    <name evidence="7" type="ORF">SAMN05660710_00621</name>
</gene>
<evidence type="ECO:0000256" key="3">
    <source>
        <dbReference type="ARBA" id="ARBA00022448"/>
    </source>
</evidence>
<evidence type="ECO:0000256" key="1">
    <source>
        <dbReference type="ARBA" id="ARBA00004418"/>
    </source>
</evidence>
<dbReference type="PANTHER" id="PTHR33376:SF7">
    <property type="entry name" value="C4-DICARBOXYLATE-BINDING PROTEIN DCTB"/>
    <property type="match status" value="1"/>
</dbReference>
<protein>
    <submittedName>
        <fullName evidence="7">TRAP-type C4-dicarboxylate transport system, substrate-binding protein</fullName>
    </submittedName>
</protein>
<dbReference type="GO" id="GO:0055085">
    <property type="term" value="P:transmembrane transport"/>
    <property type="evidence" value="ECO:0007669"/>
    <property type="project" value="InterPro"/>
</dbReference>
<dbReference type="NCBIfam" id="NF037995">
    <property type="entry name" value="TRAP_S1"/>
    <property type="match status" value="1"/>
</dbReference>
<dbReference type="STRING" id="336292.SAMN05660710_00621"/>
<dbReference type="Proteomes" id="UP000199502">
    <property type="component" value="Unassembled WGS sequence"/>
</dbReference>
<evidence type="ECO:0000256" key="2">
    <source>
        <dbReference type="ARBA" id="ARBA00009023"/>
    </source>
</evidence>
<evidence type="ECO:0000256" key="5">
    <source>
        <dbReference type="ARBA" id="ARBA00022764"/>
    </source>
</evidence>
<dbReference type="InterPro" id="IPR018389">
    <property type="entry name" value="DctP_fam"/>
</dbReference>
<comment type="subcellular location">
    <subcellularLocation>
        <location evidence="1">Periplasm</location>
    </subcellularLocation>
</comment>
<dbReference type="Gene3D" id="3.40.190.170">
    <property type="entry name" value="Bacterial extracellular solute-binding protein, family 7"/>
    <property type="match status" value="1"/>
</dbReference>
<sequence length="374" mass="39996">MTTLTRRALAALAVTTALALPAAAQDRTLRAAPGTPPGHPSNGVMYQNFLGYLAESSDGRLGATILGPEVASLGQMKDALQSQIVEIGNLLPLYYPAELPFMALAGELSLIPGNPHAAGAAMTEFIVTCEPCQDELRRFNLVYLGSGTSDVYEILSTRPVRTAEDLRGMRLRTGGAPWARLAEHFGATPAQISVNDTFEAMSQGVIDGSIASVADLQSFRLIELVTHVTELPLGLYQATSNFTVSSATWGSLSQEDKEALAEAANLANADMTQRWGYDMPTEAIEAAEGAGIEFVEADASLIQAVEEFAATERETAIRLAQENFGIDDASDHVARFLSLLEKWEGIVDGLEPAEIAARLQDEVWSQVDFATYGG</sequence>
<feature type="signal peptide" evidence="6">
    <location>
        <begin position="1"/>
        <end position="24"/>
    </location>
</feature>
<dbReference type="GO" id="GO:0042597">
    <property type="term" value="C:periplasmic space"/>
    <property type="evidence" value="ECO:0007669"/>
    <property type="project" value="UniProtKB-SubCell"/>
</dbReference>
<evidence type="ECO:0000313" key="7">
    <source>
        <dbReference type="EMBL" id="SCY08584.1"/>
    </source>
</evidence>
<name>A0A1G5D1Q7_9RHOB</name>
<dbReference type="EMBL" id="FMVT01000002">
    <property type="protein sequence ID" value="SCY08584.1"/>
    <property type="molecule type" value="Genomic_DNA"/>
</dbReference>
<organism evidence="7 8">
    <name type="scientific">Paracoccus tibetensis</name>
    <dbReference type="NCBI Taxonomy" id="336292"/>
    <lineage>
        <taxon>Bacteria</taxon>
        <taxon>Pseudomonadati</taxon>
        <taxon>Pseudomonadota</taxon>
        <taxon>Alphaproteobacteria</taxon>
        <taxon>Rhodobacterales</taxon>
        <taxon>Paracoccaceae</taxon>
        <taxon>Paracoccus</taxon>
    </lineage>
</organism>
<evidence type="ECO:0000256" key="4">
    <source>
        <dbReference type="ARBA" id="ARBA00022729"/>
    </source>
</evidence>
<accession>A0A1G5D1Q7</accession>
<evidence type="ECO:0000313" key="8">
    <source>
        <dbReference type="Proteomes" id="UP000199502"/>
    </source>
</evidence>